<evidence type="ECO:0000313" key="1">
    <source>
        <dbReference type="EMBL" id="AEW70666.1"/>
    </source>
</evidence>
<dbReference type="AlphaFoldDB" id="G9GAY2"/>
<geneLocation type="plasmid" evidence="1">
    <name>pAHH01</name>
</geneLocation>
<protein>
    <submittedName>
        <fullName evidence="1">TetR</fullName>
    </submittedName>
</protein>
<keyword evidence="1" id="KW-0614">Plasmid</keyword>
<reference evidence="1" key="1">
    <citation type="journal article" date="2012" name="J. Appl. Microbiol.">
        <title>Prevalence of tet gene and complete genome sequencing of tet gene-encoded plasmid (pAHH01) isolated from Aeromonas species in South Korea.</title>
        <authorList>
            <person name="Han J.E."/>
            <person name="Kim J.H."/>
            <person name="Choresca C.H.Jr."/>
            <person name="Shin S.P."/>
            <person name="Jun J.W."/>
            <person name="Chai J.Y."/>
            <person name="Park S.C."/>
        </authorList>
    </citation>
    <scope>NUCLEOTIDE SEQUENCE</scope>
    <source>
        <plasmid evidence="1">pAHH01</plasmid>
    </source>
</reference>
<dbReference type="EMBL" id="JN315882">
    <property type="protein sequence ID" value="AEW70666.1"/>
    <property type="molecule type" value="Genomic_DNA"/>
</dbReference>
<proteinExistence type="predicted"/>
<accession>G9GAY2</accession>
<name>G9GAY2_AERHY</name>
<sequence>MPPLLQEAFNVQTRTTAETAFHFGLKSLIVGFSAQLDEKYMSIQGNNK</sequence>
<organism evidence="1">
    <name type="scientific">Aeromonas hydrophila</name>
    <dbReference type="NCBI Taxonomy" id="644"/>
    <lineage>
        <taxon>Bacteria</taxon>
        <taxon>Pseudomonadati</taxon>
        <taxon>Pseudomonadota</taxon>
        <taxon>Gammaproteobacteria</taxon>
        <taxon>Aeromonadales</taxon>
        <taxon>Aeromonadaceae</taxon>
        <taxon>Aeromonas</taxon>
    </lineage>
</organism>